<dbReference type="SUPFAM" id="SSF52087">
    <property type="entry name" value="CRAL/TRIO domain"/>
    <property type="match status" value="1"/>
</dbReference>
<dbReference type="GeneID" id="81358748"/>
<dbReference type="SMART" id="SM00516">
    <property type="entry name" value="SEC14"/>
    <property type="match status" value="1"/>
</dbReference>
<reference evidence="2" key="2">
    <citation type="journal article" date="2023" name="IMA Fungus">
        <title>Comparative genomic study of the Penicillium genus elucidates a diverse pangenome and 15 lateral gene transfer events.</title>
        <authorList>
            <person name="Petersen C."/>
            <person name="Sorensen T."/>
            <person name="Nielsen M.R."/>
            <person name="Sondergaard T.E."/>
            <person name="Sorensen J.L."/>
            <person name="Fitzpatrick D.A."/>
            <person name="Frisvad J.C."/>
            <person name="Nielsen K.L."/>
        </authorList>
    </citation>
    <scope>NUCLEOTIDE SEQUENCE</scope>
    <source>
        <strain evidence="2">IBT 30761</strain>
    </source>
</reference>
<reference evidence="2" key="1">
    <citation type="submission" date="2022-11" db="EMBL/GenBank/DDBJ databases">
        <authorList>
            <person name="Petersen C."/>
        </authorList>
    </citation>
    <scope>NUCLEOTIDE SEQUENCE</scope>
    <source>
        <strain evidence="2">IBT 30761</strain>
    </source>
</reference>
<feature type="domain" description="CRAL-TRIO" evidence="1">
    <location>
        <begin position="105"/>
        <end position="286"/>
    </location>
</feature>
<dbReference type="PROSITE" id="PS50191">
    <property type="entry name" value="CRAL_TRIO"/>
    <property type="match status" value="1"/>
</dbReference>
<dbReference type="RefSeq" id="XP_056473135.1">
    <property type="nucleotide sequence ID" value="XM_056619769.1"/>
</dbReference>
<keyword evidence="3" id="KW-1185">Reference proteome</keyword>
<evidence type="ECO:0000313" key="2">
    <source>
        <dbReference type="EMBL" id="KAJ5094985.1"/>
    </source>
</evidence>
<dbReference type="Pfam" id="PF03765">
    <property type="entry name" value="CRAL_TRIO_N"/>
    <property type="match status" value="1"/>
</dbReference>
<accession>A0A9W9F7E6</accession>
<dbReference type="Proteomes" id="UP001149074">
    <property type="component" value="Unassembled WGS sequence"/>
</dbReference>
<dbReference type="Pfam" id="PF00650">
    <property type="entry name" value="CRAL_TRIO"/>
    <property type="match status" value="1"/>
</dbReference>
<comment type="caution">
    <text evidence="2">The sequence shown here is derived from an EMBL/GenBank/DDBJ whole genome shotgun (WGS) entry which is preliminary data.</text>
</comment>
<dbReference type="InterPro" id="IPR011074">
    <property type="entry name" value="CRAL/TRIO_N_dom"/>
</dbReference>
<dbReference type="InterPro" id="IPR036273">
    <property type="entry name" value="CRAL/TRIO_N_dom_sf"/>
</dbReference>
<dbReference type="Gene3D" id="3.40.525.10">
    <property type="entry name" value="CRAL-TRIO lipid binding domain"/>
    <property type="match status" value="1"/>
</dbReference>
<dbReference type="InterPro" id="IPR051026">
    <property type="entry name" value="PI/PC_transfer"/>
</dbReference>
<dbReference type="Gene3D" id="1.10.8.20">
    <property type="entry name" value="N-terminal domain of phosphatidylinositol transfer protein sec14p"/>
    <property type="match status" value="1"/>
</dbReference>
<organism evidence="2 3">
    <name type="scientific">Penicillium argentinense</name>
    <dbReference type="NCBI Taxonomy" id="1131581"/>
    <lineage>
        <taxon>Eukaryota</taxon>
        <taxon>Fungi</taxon>
        <taxon>Dikarya</taxon>
        <taxon>Ascomycota</taxon>
        <taxon>Pezizomycotina</taxon>
        <taxon>Eurotiomycetes</taxon>
        <taxon>Eurotiomycetidae</taxon>
        <taxon>Eurotiales</taxon>
        <taxon>Aspergillaceae</taxon>
        <taxon>Penicillium</taxon>
    </lineage>
</organism>
<dbReference type="InterPro" id="IPR001251">
    <property type="entry name" value="CRAL-TRIO_dom"/>
</dbReference>
<evidence type="ECO:0000259" key="1">
    <source>
        <dbReference type="PROSITE" id="PS50191"/>
    </source>
</evidence>
<dbReference type="EMBL" id="JAPQKI010000006">
    <property type="protein sequence ID" value="KAJ5094985.1"/>
    <property type="molecule type" value="Genomic_DNA"/>
</dbReference>
<dbReference type="InterPro" id="IPR036865">
    <property type="entry name" value="CRAL-TRIO_dom_sf"/>
</dbReference>
<gene>
    <name evidence="2" type="ORF">N7532_007276</name>
</gene>
<protein>
    <recommendedName>
        <fullName evidence="1">CRAL-TRIO domain-containing protein</fullName>
    </recommendedName>
</protein>
<evidence type="ECO:0000313" key="3">
    <source>
        <dbReference type="Proteomes" id="UP001149074"/>
    </source>
</evidence>
<dbReference type="PANTHER" id="PTHR45657">
    <property type="entry name" value="CRAL-TRIO DOMAIN-CONTAINING PROTEIN YKL091C-RELATED"/>
    <property type="match status" value="1"/>
</dbReference>
<dbReference type="AlphaFoldDB" id="A0A9W9F7E6"/>
<proteinExistence type="predicted"/>
<dbReference type="SMART" id="SM01100">
    <property type="entry name" value="CRAL_TRIO_N"/>
    <property type="match status" value="1"/>
</dbReference>
<sequence length="350" mass="39238">MPSRTDLDSGLLPEQDSNFIAFTQICAEKGILGRPDGLGEDDCAHGLSDTATLLRFLTARQYNPNAAFDQLQQAMKFRQEKQVLGLYDAIEISDFEQARQFYPHWTGRRDKQGFPICMFDLAKLDKAGLASWETTRISVGWSDAESGKPDMLQMASVFHDGFVRFVLPLCTMMTDRPNPSTAITSSVYLVDASSLGLKQGWSLKMFVQEISWLLSTCYPETITRVFVCNAPSYFTTIWKYLKTWVDPNTAEKVVVLTSAEVMSTLENHIDSVNIPTALGGEHDFKHGMLPSLDDNLRAFFQWTSPEISLPPGPIKFSEEPNGTIRAIGVGSLEGMKRRDVIFFTRMSTIE</sequence>
<dbReference type="CDD" id="cd00170">
    <property type="entry name" value="SEC14"/>
    <property type="match status" value="1"/>
</dbReference>
<name>A0A9W9F7E6_9EURO</name>
<dbReference type="OrthoDB" id="30289at2759"/>
<dbReference type="PANTHER" id="PTHR45657:SF20">
    <property type="entry name" value="CRAL_TRIO DOMAIN PROTEIN (AFU_ORTHOLOGUE AFUA_5G00680)"/>
    <property type="match status" value="1"/>
</dbReference>
<dbReference type="SUPFAM" id="SSF46938">
    <property type="entry name" value="CRAL/TRIO N-terminal domain"/>
    <property type="match status" value="1"/>
</dbReference>